<feature type="domain" description="LysM" evidence="2">
    <location>
        <begin position="278"/>
        <end position="322"/>
    </location>
</feature>
<reference evidence="3 4" key="1">
    <citation type="submission" date="2019-02" db="EMBL/GenBank/DDBJ databases">
        <title>Deep-cultivation of Planctomycetes and their phenomic and genomic characterization uncovers novel biology.</title>
        <authorList>
            <person name="Wiegand S."/>
            <person name="Jogler M."/>
            <person name="Boedeker C."/>
            <person name="Pinto D."/>
            <person name="Vollmers J."/>
            <person name="Rivas-Marin E."/>
            <person name="Kohn T."/>
            <person name="Peeters S.H."/>
            <person name="Heuer A."/>
            <person name="Rast P."/>
            <person name="Oberbeckmann S."/>
            <person name="Bunk B."/>
            <person name="Jeske O."/>
            <person name="Meyerdierks A."/>
            <person name="Storesund J.E."/>
            <person name="Kallscheuer N."/>
            <person name="Luecker S."/>
            <person name="Lage O.M."/>
            <person name="Pohl T."/>
            <person name="Merkel B.J."/>
            <person name="Hornburger P."/>
            <person name="Mueller R.-W."/>
            <person name="Bruemmer F."/>
            <person name="Labrenz M."/>
            <person name="Spormann A.M."/>
            <person name="Op den Camp H."/>
            <person name="Overmann J."/>
            <person name="Amann R."/>
            <person name="Jetten M.S.M."/>
            <person name="Mascher T."/>
            <person name="Medema M.H."/>
            <person name="Devos D.P."/>
            <person name="Kaster A.-K."/>
            <person name="Ovreas L."/>
            <person name="Rohde M."/>
            <person name="Galperin M.Y."/>
            <person name="Jogler C."/>
        </authorList>
    </citation>
    <scope>NUCLEOTIDE SEQUENCE [LARGE SCALE GENOMIC DNA]</scope>
    <source>
        <strain evidence="3 4">Spa11</strain>
    </source>
</reference>
<feature type="compositionally biased region" description="Low complexity" evidence="1">
    <location>
        <begin position="192"/>
        <end position="213"/>
    </location>
</feature>
<dbReference type="Proteomes" id="UP000316426">
    <property type="component" value="Chromosome"/>
</dbReference>
<dbReference type="PROSITE" id="PS51782">
    <property type="entry name" value="LYSM"/>
    <property type="match status" value="1"/>
</dbReference>
<dbReference type="InterPro" id="IPR036779">
    <property type="entry name" value="LysM_dom_sf"/>
</dbReference>
<dbReference type="CDD" id="cd00118">
    <property type="entry name" value="LysM"/>
    <property type="match status" value="1"/>
</dbReference>
<dbReference type="KEGG" id="bmei:Spa11_41330"/>
<evidence type="ECO:0000259" key="2">
    <source>
        <dbReference type="PROSITE" id="PS51782"/>
    </source>
</evidence>
<dbReference type="EMBL" id="CP036349">
    <property type="protein sequence ID" value="QDV75910.1"/>
    <property type="molecule type" value="Genomic_DNA"/>
</dbReference>
<protein>
    <submittedName>
        <fullName evidence="3">LysM domain protein</fullName>
    </submittedName>
</protein>
<accession>A0A518KDP5</accession>
<dbReference type="RefSeq" id="WP_145116104.1">
    <property type="nucleotide sequence ID" value="NZ_CP036349.1"/>
</dbReference>
<dbReference type="SUPFAM" id="SSF54106">
    <property type="entry name" value="LysM domain"/>
    <property type="match status" value="1"/>
</dbReference>
<dbReference type="SMART" id="SM00257">
    <property type="entry name" value="LysM"/>
    <property type="match status" value="1"/>
</dbReference>
<evidence type="ECO:0000313" key="4">
    <source>
        <dbReference type="Proteomes" id="UP000316426"/>
    </source>
</evidence>
<gene>
    <name evidence="3" type="ORF">Spa11_41330</name>
</gene>
<organism evidence="3 4">
    <name type="scientific">Botrimarina mediterranea</name>
    <dbReference type="NCBI Taxonomy" id="2528022"/>
    <lineage>
        <taxon>Bacteria</taxon>
        <taxon>Pseudomonadati</taxon>
        <taxon>Planctomycetota</taxon>
        <taxon>Planctomycetia</taxon>
        <taxon>Pirellulales</taxon>
        <taxon>Lacipirellulaceae</taxon>
        <taxon>Botrimarina</taxon>
    </lineage>
</organism>
<feature type="region of interest" description="Disordered" evidence="1">
    <location>
        <begin position="38"/>
        <end position="119"/>
    </location>
</feature>
<name>A0A518KDP5_9BACT</name>
<sequence>MSTIRPLATIAVLAVLGVFLARKINEGPPPVAFNSEWNGAEITSEEPPAWDGGASGSTPDTTLAARTAPSWADSAPAAVETKPEAAASGFPAMPAMPSGDTPATTPPQPTLPTSNSQPTANHQALALPASIPTAQYGKDATTVTSPTINGRVPSMQAVQDSATRPEPSQVAEAPESPFPTTETLSSAPTPPEATLTEATASPTTRPTATVPPAAPGFAAAWQAVEMALERDELTRAHRMLSQWRAEPGLSAEEYAKVEDLLSQLAGSVVYSNEHRLEPAYVVQPGETLATIAEDYDVPWQLLAKINGLETVDAVQPGQQLKVIRGPFNAEVDLARGEVVLLLDDRYAGRFPVQVEGQAPTSGEWRVGQKRLDAPNQPVVGEGQKVVLENPTGEQVELSAGPTPPLGARGRLTIASNDMADLYDILSVGSAVTVRR</sequence>
<dbReference type="Gene3D" id="3.10.350.10">
    <property type="entry name" value="LysM domain"/>
    <property type="match status" value="1"/>
</dbReference>
<keyword evidence="4" id="KW-1185">Reference proteome</keyword>
<dbReference type="InterPro" id="IPR018392">
    <property type="entry name" value="LysM"/>
</dbReference>
<dbReference type="AlphaFoldDB" id="A0A518KDP5"/>
<dbReference type="Pfam" id="PF01476">
    <property type="entry name" value="LysM"/>
    <property type="match status" value="1"/>
</dbReference>
<feature type="region of interest" description="Disordered" evidence="1">
    <location>
        <begin position="158"/>
        <end position="213"/>
    </location>
</feature>
<evidence type="ECO:0000256" key="1">
    <source>
        <dbReference type="SAM" id="MobiDB-lite"/>
    </source>
</evidence>
<proteinExistence type="predicted"/>
<evidence type="ECO:0000313" key="3">
    <source>
        <dbReference type="EMBL" id="QDV75910.1"/>
    </source>
</evidence>